<accession>A0ABU1UTW7</accession>
<dbReference type="EMBL" id="JAVDVX010000001">
    <property type="protein sequence ID" value="MDR7088573.1"/>
    <property type="molecule type" value="Genomic_DNA"/>
</dbReference>
<name>A0ABU1UTW7_9GAMM</name>
<evidence type="ECO:0000313" key="2">
    <source>
        <dbReference type="EMBL" id="MDR7088573.1"/>
    </source>
</evidence>
<feature type="compositionally biased region" description="Polar residues" evidence="1">
    <location>
        <begin position="51"/>
        <end position="62"/>
    </location>
</feature>
<comment type="caution">
    <text evidence="2">The sequence shown here is derived from an EMBL/GenBank/DDBJ whole genome shotgun (WGS) entry which is preliminary data.</text>
</comment>
<evidence type="ECO:0000256" key="1">
    <source>
        <dbReference type="SAM" id="MobiDB-lite"/>
    </source>
</evidence>
<keyword evidence="3" id="KW-1185">Reference proteome</keyword>
<feature type="region of interest" description="Disordered" evidence="1">
    <location>
        <begin position="39"/>
        <end position="62"/>
    </location>
</feature>
<gene>
    <name evidence="2" type="ORF">J2X05_000576</name>
</gene>
<reference evidence="2 3" key="1">
    <citation type="submission" date="2023-07" db="EMBL/GenBank/DDBJ databases">
        <title>Sorghum-associated microbial communities from plants grown in Nebraska, USA.</title>
        <authorList>
            <person name="Schachtman D."/>
        </authorList>
    </citation>
    <scope>NUCLEOTIDE SEQUENCE [LARGE SCALE GENOMIC DNA]</scope>
    <source>
        <strain evidence="2 3">BE190</strain>
    </source>
</reference>
<protein>
    <submittedName>
        <fullName evidence="2">Uncharacterized protein</fullName>
    </submittedName>
</protein>
<organism evidence="2 3">
    <name type="scientific">Cellvibrio fibrivorans</name>
    <dbReference type="NCBI Taxonomy" id="126350"/>
    <lineage>
        <taxon>Bacteria</taxon>
        <taxon>Pseudomonadati</taxon>
        <taxon>Pseudomonadota</taxon>
        <taxon>Gammaproteobacteria</taxon>
        <taxon>Cellvibrionales</taxon>
        <taxon>Cellvibrionaceae</taxon>
        <taxon>Cellvibrio</taxon>
    </lineage>
</organism>
<sequence length="62" mass="6637">MSDITNEFDALRVRISSPESRRAGDALFSVDPPDLSVTYSPDNFGGPEILSGSNSSSTICEK</sequence>
<evidence type="ECO:0000313" key="3">
    <source>
        <dbReference type="Proteomes" id="UP001253595"/>
    </source>
</evidence>
<dbReference type="Proteomes" id="UP001253595">
    <property type="component" value="Unassembled WGS sequence"/>
</dbReference>
<proteinExistence type="predicted"/>